<dbReference type="SMART" id="SM00342">
    <property type="entry name" value="HTH_ARAC"/>
    <property type="match status" value="1"/>
</dbReference>
<keyword evidence="6" id="KW-1185">Reference proteome</keyword>
<dbReference type="InterPro" id="IPR050204">
    <property type="entry name" value="AraC_XylS_family_regulators"/>
</dbReference>
<evidence type="ECO:0000256" key="1">
    <source>
        <dbReference type="ARBA" id="ARBA00023015"/>
    </source>
</evidence>
<evidence type="ECO:0000259" key="4">
    <source>
        <dbReference type="PROSITE" id="PS01124"/>
    </source>
</evidence>
<keyword evidence="1" id="KW-0805">Transcription regulation</keyword>
<accession>A0A095WX63</accession>
<dbReference type="GO" id="GO:0003700">
    <property type="term" value="F:DNA-binding transcription factor activity"/>
    <property type="evidence" value="ECO:0007669"/>
    <property type="project" value="InterPro"/>
</dbReference>
<evidence type="ECO:0000256" key="2">
    <source>
        <dbReference type="ARBA" id="ARBA00023125"/>
    </source>
</evidence>
<dbReference type="GO" id="GO:0043565">
    <property type="term" value="F:sequence-specific DNA binding"/>
    <property type="evidence" value="ECO:0007669"/>
    <property type="project" value="InterPro"/>
</dbReference>
<evidence type="ECO:0000256" key="3">
    <source>
        <dbReference type="ARBA" id="ARBA00023163"/>
    </source>
</evidence>
<gene>
    <name evidence="5" type="ORF">HRUBRA_02239</name>
</gene>
<dbReference type="STRING" id="1265313.HRUBRA_02239"/>
<name>A0A095WX63_9GAMM</name>
<dbReference type="EMBL" id="AUVB01000063">
    <property type="protein sequence ID" value="KGE03199.1"/>
    <property type="molecule type" value="Genomic_DNA"/>
</dbReference>
<dbReference type="eggNOG" id="COG2207">
    <property type="taxonomic scope" value="Bacteria"/>
</dbReference>
<evidence type="ECO:0000313" key="5">
    <source>
        <dbReference type="EMBL" id="KGE03199.1"/>
    </source>
</evidence>
<dbReference type="HOGENOM" id="CLU_914559_0_0_6"/>
<keyword evidence="3" id="KW-0804">Transcription</keyword>
<sequence length="304" mass="33878">MNQAYTSTSGSVEEFEQRLASLLDVECTQSAAGPASISFSARQVCGSLVYSTCSSQRLLLRGERSRHWWTLAPVSDPRDGASAQGRSLRRGELLLLNPGGEAFQQLAPDHRQYAISMPVDTVRDIIEHEHHRPADHYLATWGALRLGSRVDELTRKLAASLFARVDHNRDEFAGDVLAVVLAGGAPQPMRAPMLRRRRIVSQAEELIRSRLHDPPSITELCVATNATRRTLFYAFTSLLGRSPKQHTKLLRLHTARRRFLQSPEALPVRVVAEELGFWYPGLFAAEYRQLFGVLPSETAAAGKR</sequence>
<protein>
    <recommendedName>
        <fullName evidence="4">HTH araC/xylS-type domain-containing protein</fullName>
    </recommendedName>
</protein>
<dbReference type="Proteomes" id="UP000029640">
    <property type="component" value="Unassembled WGS sequence"/>
</dbReference>
<dbReference type="Gene3D" id="1.10.10.60">
    <property type="entry name" value="Homeodomain-like"/>
    <property type="match status" value="1"/>
</dbReference>
<dbReference type="OrthoDB" id="34150at2"/>
<dbReference type="Pfam" id="PF12833">
    <property type="entry name" value="HTH_18"/>
    <property type="match status" value="1"/>
</dbReference>
<dbReference type="InterPro" id="IPR018060">
    <property type="entry name" value="HTH_AraC"/>
</dbReference>
<dbReference type="PANTHER" id="PTHR46796">
    <property type="entry name" value="HTH-TYPE TRANSCRIPTIONAL ACTIVATOR RHAS-RELATED"/>
    <property type="match status" value="1"/>
</dbReference>
<dbReference type="RefSeq" id="WP_052094711.1">
    <property type="nucleotide sequence ID" value="NZ_KN234773.1"/>
</dbReference>
<evidence type="ECO:0000313" key="6">
    <source>
        <dbReference type="Proteomes" id="UP000029640"/>
    </source>
</evidence>
<keyword evidence="2" id="KW-0238">DNA-binding</keyword>
<dbReference type="PANTHER" id="PTHR46796:SF12">
    <property type="entry name" value="HTH-TYPE DNA-BINDING TRANSCRIPTIONAL ACTIVATOR EUTR"/>
    <property type="match status" value="1"/>
</dbReference>
<organism evidence="5 6">
    <name type="scientific">Pseudohaliea rubra DSM 19751</name>
    <dbReference type="NCBI Taxonomy" id="1265313"/>
    <lineage>
        <taxon>Bacteria</taxon>
        <taxon>Pseudomonadati</taxon>
        <taxon>Pseudomonadota</taxon>
        <taxon>Gammaproteobacteria</taxon>
        <taxon>Cellvibrionales</taxon>
        <taxon>Halieaceae</taxon>
        <taxon>Pseudohaliea</taxon>
    </lineage>
</organism>
<feature type="domain" description="HTH araC/xylS-type" evidence="4">
    <location>
        <begin position="201"/>
        <end position="301"/>
    </location>
</feature>
<dbReference type="InterPro" id="IPR009057">
    <property type="entry name" value="Homeodomain-like_sf"/>
</dbReference>
<dbReference type="AlphaFoldDB" id="A0A095WX63"/>
<dbReference type="PROSITE" id="PS01124">
    <property type="entry name" value="HTH_ARAC_FAMILY_2"/>
    <property type="match status" value="1"/>
</dbReference>
<comment type="caution">
    <text evidence="5">The sequence shown here is derived from an EMBL/GenBank/DDBJ whole genome shotgun (WGS) entry which is preliminary data.</text>
</comment>
<reference evidence="5 6" key="1">
    <citation type="journal article" date="2014" name="Genome Announc.">
        <title>Genome Sequence of Gammaproteobacterial Pseudohaliea rubra Type Strain DSM 19751, Isolated from Coastal Seawater of the Mediterranean Sea.</title>
        <authorList>
            <person name="Spring S."/>
            <person name="Fiebig A."/>
            <person name="Riedel T."/>
            <person name="Goker M."/>
            <person name="Klenk H.P."/>
        </authorList>
    </citation>
    <scope>NUCLEOTIDE SEQUENCE [LARGE SCALE GENOMIC DNA]</scope>
    <source>
        <strain evidence="5 6">DSM 19751</strain>
    </source>
</reference>
<proteinExistence type="predicted"/>
<dbReference type="SUPFAM" id="SSF46689">
    <property type="entry name" value="Homeodomain-like"/>
    <property type="match status" value="1"/>
</dbReference>